<organism evidence="5 6">
    <name type="scientific">Halapricum desulfuricans</name>
    <dbReference type="NCBI Taxonomy" id="2841257"/>
    <lineage>
        <taxon>Archaea</taxon>
        <taxon>Methanobacteriati</taxon>
        <taxon>Methanobacteriota</taxon>
        <taxon>Stenosarchaea group</taxon>
        <taxon>Halobacteria</taxon>
        <taxon>Halobacteriales</taxon>
        <taxon>Haloarculaceae</taxon>
        <taxon>Halapricum</taxon>
    </lineage>
</organism>
<comment type="catalytic activity">
    <reaction evidence="4">
        <text>glycyl-tRNA(Ala) + H2O = tRNA(Ala) + glycine + H(+)</text>
        <dbReference type="Rhea" id="RHEA:53744"/>
        <dbReference type="Rhea" id="RHEA-COMP:9657"/>
        <dbReference type="Rhea" id="RHEA-COMP:13640"/>
        <dbReference type="ChEBI" id="CHEBI:15377"/>
        <dbReference type="ChEBI" id="CHEBI:15378"/>
        <dbReference type="ChEBI" id="CHEBI:57305"/>
        <dbReference type="ChEBI" id="CHEBI:78442"/>
        <dbReference type="ChEBI" id="CHEBI:78522"/>
        <dbReference type="EC" id="3.1.1.96"/>
    </reaction>
</comment>
<dbReference type="InterPro" id="IPR007508">
    <property type="entry name" value="DtdA"/>
</dbReference>
<dbReference type="Gene3D" id="3.40.50.10700">
    <property type="entry name" value="AF0625-like"/>
    <property type="match status" value="1"/>
</dbReference>
<comment type="subunit">
    <text evidence="4">Monomer.</text>
</comment>
<comment type="similarity">
    <text evidence="4">Belongs to the DtdA deacylase family.</text>
</comment>
<accession>A0A897NNN9</accession>
<gene>
    <name evidence="5" type="primary">gEK1</name>
    <name evidence="4" type="synonym">dtdA</name>
    <name evidence="5" type="ORF">HSEST_0838</name>
</gene>
<dbReference type="GO" id="GO:0019478">
    <property type="term" value="P:D-amino acid catabolic process"/>
    <property type="evidence" value="ECO:0007669"/>
    <property type="project" value="UniProtKB-UniRule"/>
</dbReference>
<dbReference type="Gene3D" id="3.40.630.50">
    <property type="entry name" value="AF0625-like"/>
    <property type="match status" value="1"/>
</dbReference>
<evidence type="ECO:0000313" key="6">
    <source>
        <dbReference type="Proteomes" id="UP000663292"/>
    </source>
</evidence>
<dbReference type="GO" id="GO:0051499">
    <property type="term" value="F:D-aminoacyl-tRNA deacylase activity"/>
    <property type="evidence" value="ECO:0007669"/>
    <property type="project" value="UniProtKB-UniRule"/>
</dbReference>
<evidence type="ECO:0000256" key="4">
    <source>
        <dbReference type="HAMAP-Rule" id="MF_00562"/>
    </source>
</evidence>
<dbReference type="AlphaFoldDB" id="A0A897NNN9"/>
<keyword evidence="3 4" id="KW-0862">Zinc</keyword>
<dbReference type="EMBL" id="CP064791">
    <property type="protein sequence ID" value="QSG14382.1"/>
    <property type="molecule type" value="Genomic_DNA"/>
</dbReference>
<evidence type="ECO:0000256" key="2">
    <source>
        <dbReference type="ARBA" id="ARBA00022801"/>
    </source>
</evidence>
<sequence>MLGIVVSRADSASVHIGEHLRAVADWERETDESRPDGEGGGTVYRLDGVELREFDPFHLELDRVAEAFGDIDLLVFASRHSGETGQLLTAHHTGNFGPAEYGGEAGAFAAACPNAHSRVVEALSHHAPEGYEVGMECTHHGPTEVGVPSMFVEVGSDEPQWDDPDAARAVAKAILDLRGVGPLAPREDGTRRHVVGFGGGHYVPRFERIVRETDWAVGHIGADWGIDAMGDPEEHRDVLEAAFEASAADHAVLAEDRPDLEATVESLGYRVVGETFVRETTGVPLALVERIEDALGPIGEGTRLGTRAGEFDGEFVVSDLPAELRDEVQGIDPDAAREAVESIAVAFETVEGGTRLGDRVALIGESDRTAIVEAFAEILESKYESVELTAEAVIAHKREFDPEKARTLGISEGPAFGKLSAGQPVEVDGKTIEPDVVHVERESRFQL</sequence>
<dbReference type="PANTHER" id="PTHR34667">
    <property type="entry name" value="D-AMINOACYL-TRNA DEACYLASE"/>
    <property type="match status" value="1"/>
</dbReference>
<comment type="function">
    <text evidence="4">D-aminoacyl-tRNA deacylase with broad substrate specificity. By recycling D-aminoacyl-tRNA to D-amino acids and free tRNA molecules, this enzyme counteracts the toxicity associated with the formation of D-aminoacyl-tRNA entities in vivo.</text>
</comment>
<comment type="catalytic activity">
    <reaction evidence="4">
        <text>a D-aminoacyl-tRNA + H2O = a tRNA + a D-alpha-amino acid + H(+)</text>
        <dbReference type="Rhea" id="RHEA:13953"/>
        <dbReference type="Rhea" id="RHEA-COMP:10123"/>
        <dbReference type="Rhea" id="RHEA-COMP:10124"/>
        <dbReference type="ChEBI" id="CHEBI:15377"/>
        <dbReference type="ChEBI" id="CHEBI:15378"/>
        <dbReference type="ChEBI" id="CHEBI:59871"/>
        <dbReference type="ChEBI" id="CHEBI:78442"/>
        <dbReference type="ChEBI" id="CHEBI:79333"/>
        <dbReference type="EC" id="3.1.1.96"/>
    </reaction>
</comment>
<dbReference type="NCBIfam" id="NF011435">
    <property type="entry name" value="PRK14866.1-1"/>
    <property type="match status" value="1"/>
</dbReference>
<dbReference type="RefSeq" id="WP_229122317.1">
    <property type="nucleotide sequence ID" value="NZ_CP064791.1"/>
</dbReference>
<keyword evidence="1 4" id="KW-0479">Metal-binding</keyword>
<dbReference type="GeneID" id="68857475"/>
<dbReference type="GO" id="GO:0008270">
    <property type="term" value="F:zinc ion binding"/>
    <property type="evidence" value="ECO:0007669"/>
    <property type="project" value="UniProtKB-UniRule"/>
</dbReference>
<dbReference type="InterPro" id="IPR018033">
    <property type="entry name" value="Deacylase_DtdA_archaea"/>
</dbReference>
<proteinExistence type="inferred from homology"/>
<dbReference type="EC" id="3.1.1.96" evidence="4"/>
<keyword evidence="6" id="KW-1185">Reference proteome</keyword>
<dbReference type="Proteomes" id="UP000663292">
    <property type="component" value="Chromosome"/>
</dbReference>
<dbReference type="SUPFAM" id="SSF142535">
    <property type="entry name" value="AF0625-like"/>
    <property type="match status" value="1"/>
</dbReference>
<reference evidence="5 6" key="1">
    <citation type="submission" date="2020-11" db="EMBL/GenBank/DDBJ databases">
        <title>Carbohydrate-dependent, anaerobic sulfur respiration: A novel catabolism in halophilic archaea.</title>
        <authorList>
            <person name="Sorokin D.Y."/>
            <person name="Messina E."/>
            <person name="Smedile F."/>
            <person name="La Cono V."/>
            <person name="Hallsworth J.E."/>
            <person name="Yakimov M.M."/>
        </authorList>
    </citation>
    <scope>NUCLEOTIDE SEQUENCE [LARGE SCALE GENOMIC DNA]</scope>
    <source>
        <strain evidence="5 6">HSR-Est</strain>
    </source>
</reference>
<comment type="cofactor">
    <cofactor evidence="4">
        <name>Zn(2+)</name>
        <dbReference type="ChEBI" id="CHEBI:29105"/>
    </cofactor>
    <text evidence="4">Binds 2 Zn(2+) ions per subunit.</text>
</comment>
<protein>
    <recommendedName>
        <fullName evidence="4">D-aminoacyl-tRNA deacylase</fullName>
        <ecNumber evidence="4">3.1.1.96</ecNumber>
    </recommendedName>
</protein>
<evidence type="ECO:0000256" key="1">
    <source>
        <dbReference type="ARBA" id="ARBA00022723"/>
    </source>
</evidence>
<evidence type="ECO:0000256" key="3">
    <source>
        <dbReference type="ARBA" id="ARBA00022833"/>
    </source>
</evidence>
<keyword evidence="2 4" id="KW-0378">Hydrolase</keyword>
<dbReference type="HAMAP" id="MF_00562">
    <property type="entry name" value="Deacylase_DtdA"/>
    <property type="match status" value="1"/>
</dbReference>
<dbReference type="PANTHER" id="PTHR34667:SF1">
    <property type="entry name" value="D-AMINOACYL-TRNA DEACYLASE"/>
    <property type="match status" value="1"/>
</dbReference>
<dbReference type="Pfam" id="PF04414">
    <property type="entry name" value="tRNA_deacylase"/>
    <property type="match status" value="1"/>
</dbReference>
<evidence type="ECO:0000313" key="5">
    <source>
        <dbReference type="EMBL" id="QSG14382.1"/>
    </source>
</evidence>
<name>A0A897NNN9_9EURY</name>